<name>A0A0V1GZJ7_TRIPS</name>
<organism evidence="1 2">
    <name type="scientific">Trichinella pseudospiralis</name>
    <name type="common">Parasitic roundworm</name>
    <dbReference type="NCBI Taxonomy" id="6337"/>
    <lineage>
        <taxon>Eukaryota</taxon>
        <taxon>Metazoa</taxon>
        <taxon>Ecdysozoa</taxon>
        <taxon>Nematoda</taxon>
        <taxon>Enoplea</taxon>
        <taxon>Dorylaimia</taxon>
        <taxon>Trichinellida</taxon>
        <taxon>Trichinellidae</taxon>
        <taxon>Trichinella</taxon>
    </lineage>
</organism>
<protein>
    <submittedName>
        <fullName evidence="1">Uncharacterized protein</fullName>
    </submittedName>
</protein>
<dbReference type="AlphaFoldDB" id="A0A0V1GZJ7"/>
<dbReference type="EMBL" id="JYDS01000531">
    <property type="protein sequence ID" value="KRZ03459.1"/>
    <property type="molecule type" value="Genomic_DNA"/>
</dbReference>
<dbReference type="Proteomes" id="UP000054805">
    <property type="component" value="Unassembled WGS sequence"/>
</dbReference>
<reference evidence="1 2" key="1">
    <citation type="submission" date="2015-01" db="EMBL/GenBank/DDBJ databases">
        <title>Evolution of Trichinella species and genotypes.</title>
        <authorList>
            <person name="Korhonen P.K."/>
            <person name="Edoardo P."/>
            <person name="Giuseppe L.R."/>
            <person name="Gasser R.B."/>
        </authorList>
    </citation>
    <scope>NUCLEOTIDE SEQUENCE [LARGE SCALE GENOMIC DNA]</scope>
    <source>
        <strain evidence="1">ISS588</strain>
    </source>
</reference>
<evidence type="ECO:0000313" key="2">
    <source>
        <dbReference type="Proteomes" id="UP000054805"/>
    </source>
</evidence>
<keyword evidence="2" id="KW-1185">Reference proteome</keyword>
<sequence>MRLGEHLTGLASPELEFLLETLPLVSVGSTSLRPHVTPKRSGCRYAVRSLRSGSSSQISGSRR</sequence>
<accession>A0A0V1GZJ7</accession>
<gene>
    <name evidence="1" type="ORF">T4B_7821</name>
</gene>
<comment type="caution">
    <text evidence="1">The sequence shown here is derived from an EMBL/GenBank/DDBJ whole genome shotgun (WGS) entry which is preliminary data.</text>
</comment>
<proteinExistence type="predicted"/>
<evidence type="ECO:0000313" key="1">
    <source>
        <dbReference type="EMBL" id="KRZ03459.1"/>
    </source>
</evidence>